<comment type="similarity">
    <text evidence="2">Belongs to the lipase chaperone family.</text>
</comment>
<keyword evidence="5" id="KW-0812">Transmembrane</keyword>
<keyword evidence="4" id="KW-0997">Cell inner membrane</keyword>
<evidence type="ECO:0000256" key="7">
    <source>
        <dbReference type="ARBA" id="ARBA00022989"/>
    </source>
</evidence>
<dbReference type="GO" id="GO:0005886">
    <property type="term" value="C:plasma membrane"/>
    <property type="evidence" value="ECO:0007669"/>
    <property type="project" value="UniProtKB-SubCell"/>
</dbReference>
<keyword evidence="9" id="KW-0472">Membrane</keyword>
<evidence type="ECO:0000256" key="1">
    <source>
        <dbReference type="ARBA" id="ARBA00004383"/>
    </source>
</evidence>
<keyword evidence="8" id="KW-0443">Lipid metabolism</keyword>
<protein>
    <recommendedName>
        <fullName evidence="11">Lipase helper protein</fullName>
    </recommendedName>
    <alternativeName>
        <fullName evidence="12">Lipase modulator</fullName>
    </alternativeName>
</protein>
<dbReference type="InterPro" id="IPR004961">
    <property type="entry name" value="Lipase_chaperone"/>
</dbReference>
<evidence type="ECO:0000256" key="4">
    <source>
        <dbReference type="ARBA" id="ARBA00022519"/>
    </source>
</evidence>
<gene>
    <name evidence="14" type="ORF">MRM75_02615</name>
</gene>
<keyword evidence="7" id="KW-1133">Transmembrane helix</keyword>
<feature type="region of interest" description="Disordered" evidence="13">
    <location>
        <begin position="28"/>
        <end position="49"/>
    </location>
</feature>
<sequence length="252" mass="28629">MKRSLLLAVPLGGAFLLGAALLWPDPPPSLNAAPEPEQGALRHQLAQRLEHGEADAENPLLARYQVFLAAEGRLTVPTDPDLASLQQLFDQREQLRQQSFTPAEQDQLFAEDRLMEQWTLRRKALAQASDADKKMLAGELELWLTEQPQWFREAEVNSRLLGELQTLAQLPPAEREAVLLEQLGPEAVDRLHQLEQSQQGFEQQLAGYLAELTPLSALDRAEQQQEILARWFPAEQWRRVEALTRLRLEEQP</sequence>
<evidence type="ECO:0000313" key="14">
    <source>
        <dbReference type="EMBL" id="XAG69911.1"/>
    </source>
</evidence>
<dbReference type="GO" id="GO:0051082">
    <property type="term" value="F:unfolded protein binding"/>
    <property type="evidence" value="ECO:0007669"/>
    <property type="project" value="InterPro"/>
</dbReference>
<dbReference type="EMBL" id="CP095353">
    <property type="protein sequence ID" value="XAG69911.1"/>
    <property type="molecule type" value="Genomic_DNA"/>
</dbReference>
<comment type="subcellular location">
    <subcellularLocation>
        <location evidence="1">Cell inner membrane</location>
        <topology evidence="1">Single-pass membrane protein</topology>
        <orientation evidence="1">Periplasmic side</orientation>
    </subcellularLocation>
</comment>
<reference evidence="14" key="1">
    <citation type="submission" date="2022-03" db="EMBL/GenBank/DDBJ databases">
        <title>Sea Food Isolates.</title>
        <authorList>
            <person name="Li c."/>
        </authorList>
    </citation>
    <scope>NUCLEOTIDE SEQUENCE</scope>
    <source>
        <strain evidence="14">19CA06SA08-2</strain>
    </source>
</reference>
<dbReference type="Pfam" id="PF03280">
    <property type="entry name" value="Lipase_chap"/>
    <property type="match status" value="1"/>
</dbReference>
<evidence type="ECO:0000256" key="11">
    <source>
        <dbReference type="ARBA" id="ARBA00030948"/>
    </source>
</evidence>
<evidence type="ECO:0000256" key="10">
    <source>
        <dbReference type="ARBA" id="ARBA00023186"/>
    </source>
</evidence>
<evidence type="ECO:0000256" key="9">
    <source>
        <dbReference type="ARBA" id="ARBA00023136"/>
    </source>
</evidence>
<evidence type="ECO:0000256" key="6">
    <source>
        <dbReference type="ARBA" id="ARBA00022963"/>
    </source>
</evidence>
<name>A0AAU6U7T3_UNCXX</name>
<keyword evidence="3" id="KW-1003">Cell membrane</keyword>
<dbReference type="SUPFAM" id="SSF158855">
    <property type="entry name" value="Lipase chaperone-like"/>
    <property type="match status" value="1"/>
</dbReference>
<accession>A0AAU6U7T3</accession>
<dbReference type="GO" id="GO:0006457">
    <property type="term" value="P:protein folding"/>
    <property type="evidence" value="ECO:0007669"/>
    <property type="project" value="InterPro"/>
</dbReference>
<keyword evidence="6" id="KW-0442">Lipid degradation</keyword>
<evidence type="ECO:0000256" key="12">
    <source>
        <dbReference type="ARBA" id="ARBA00031542"/>
    </source>
</evidence>
<evidence type="ECO:0000256" key="5">
    <source>
        <dbReference type="ARBA" id="ARBA00022692"/>
    </source>
</evidence>
<evidence type="ECO:0000256" key="13">
    <source>
        <dbReference type="SAM" id="MobiDB-lite"/>
    </source>
</evidence>
<dbReference type="GO" id="GO:0016042">
    <property type="term" value="P:lipid catabolic process"/>
    <property type="evidence" value="ECO:0007669"/>
    <property type="project" value="UniProtKB-KW"/>
</dbReference>
<proteinExistence type="inferred from homology"/>
<keyword evidence="10" id="KW-0143">Chaperone</keyword>
<evidence type="ECO:0000256" key="8">
    <source>
        <dbReference type="ARBA" id="ARBA00023098"/>
    </source>
</evidence>
<organism evidence="14">
    <name type="scientific">bacterium 19CA06SA08-2</name>
    <dbReference type="NCBI Taxonomy" id="2920658"/>
    <lineage>
        <taxon>Bacteria</taxon>
    </lineage>
</organism>
<dbReference type="AlphaFoldDB" id="A0AAU6U7T3"/>
<evidence type="ECO:0000256" key="3">
    <source>
        <dbReference type="ARBA" id="ARBA00022475"/>
    </source>
</evidence>
<evidence type="ECO:0000256" key="2">
    <source>
        <dbReference type="ARBA" id="ARBA00010358"/>
    </source>
</evidence>